<dbReference type="EMBL" id="AAZF01000016">
    <property type="protein sequence ID" value="EDJ92063.1"/>
    <property type="molecule type" value="Genomic_DNA"/>
</dbReference>
<dbReference type="AlphaFoldDB" id="A0A0H3PCF0"/>
<accession>A0A0H3PCF0</accession>
<reference evidence="4" key="2">
    <citation type="submission" date="2021-11" db="EMBL/GenBank/DDBJ databases">
        <authorList>
            <person name="Riesbeck K."/>
        </authorList>
    </citation>
    <scope>NUCLEOTIDE SEQUENCE [LARGE SCALE GENOMIC DNA]</scope>
</reference>
<organism evidence="2 3">
    <name type="scientific">Haemophilus influenzae (strain NTHi 3655)</name>
    <dbReference type="NCBI Taxonomy" id="375177"/>
    <lineage>
        <taxon>Bacteria</taxon>
        <taxon>Pseudomonadati</taxon>
        <taxon>Pseudomonadota</taxon>
        <taxon>Gammaproteobacteria</taxon>
        <taxon>Pasteurellales</taxon>
        <taxon>Pasteurellaceae</taxon>
        <taxon>Haemophilus</taxon>
    </lineage>
</organism>
<dbReference type="RefSeq" id="WP_005658788.1">
    <property type="nucleotide sequence ID" value="NZ_AAZF01000016.1"/>
</dbReference>
<reference evidence="2 3" key="1">
    <citation type="journal article" date="2007" name="Genome Biol.">
        <title>Characterization and modeling of the Haemophilus influenzae core and supragenomes based on the complete genomic sequences of Rd and 12 clinical nontypeable strains.</title>
        <authorList>
            <person name="Hogg J.S."/>
            <person name="Hu F.Z."/>
            <person name="Janto B."/>
            <person name="Boissy R."/>
            <person name="Hayes J."/>
            <person name="Keefe R."/>
            <person name="Post J.C."/>
            <person name="Ehrlich G.D."/>
        </authorList>
    </citation>
    <scope>NUCLEOTIDE SEQUENCE [LARGE SCALE GENOMIC DNA]</scope>
    <source>
        <strain evidence="2">3655</strain>
        <strain evidence="3">NTHi 3655</strain>
    </source>
</reference>
<gene>
    <name evidence="2" type="ORF">CGSHi3655_00115</name>
    <name evidence="1" type="ORF">KRLU3655_LOCUS404</name>
</gene>
<protein>
    <submittedName>
        <fullName evidence="1">DUF935 domain-containing protein</fullName>
    </submittedName>
</protein>
<evidence type="ECO:0000313" key="4">
    <source>
        <dbReference type="Proteomes" id="UP000837958"/>
    </source>
</evidence>
<name>A0A0H3PCF0_HAEI3</name>
<reference evidence="1" key="3">
    <citation type="submission" date="2024-01" db="EMBL/GenBank/DDBJ databases">
        <authorList>
            <person name="Riesbeck K."/>
        </authorList>
    </citation>
    <scope>NUCLEOTIDE SEQUENCE</scope>
    <source>
        <strain evidence="1">3655</strain>
    </source>
</reference>
<sequence length="520" mass="58503">MQSKILDIHGNPFVFNDEMQTENDSRLAWLARTYSEHPTSGLTPAKAARILRAAEMGDLVAQAELAEDMEEKDAHLQSELGKRRSALLTVDWKIVPPRNATPEEQRDADWLTDVLLDATWLDDCIFDATDAILKGYSCQELQWEPELIGGLKLIKSVQWRDPSWFMTPTFERNTLRLRDGSVDGVPLQQFGWITHIAKAKTGYLSRIGLIRTLIWPFIYKNYSARDFAEFLEIYGLPMRLGKYPEGATKTEKDTLLRAVMSIGHNAGGIIPRGMEIEFERAAEGNATEFMAMIEWAEKSMSKAILGGTLTSQADGATSTNALGNVHNDVRLELRNSDLKRLAATLTRDLVYPLYVLNTHGLRDVRRIPRFEFDVSESEDINQFSDGINKLVDIGFRIPTQWAHDKLQIPMAGENEAVLERKTQPNFTALSAQNEKGMAVLSVRPDSEHLMETLEPTEEQYRDSLDPLLNATVGLLQKEGYDNAQAHLATLYADMDESQIENLLAKAMFVSELLGRSNAGR</sequence>
<dbReference type="EMBL" id="OV040719">
    <property type="protein sequence ID" value="CAH0450328.1"/>
    <property type="molecule type" value="Genomic_DNA"/>
</dbReference>
<dbReference type="InterPro" id="IPR009279">
    <property type="entry name" value="Portal_Mu"/>
</dbReference>
<dbReference type="Proteomes" id="UP000837958">
    <property type="component" value="Chromosome"/>
</dbReference>
<evidence type="ECO:0000313" key="1">
    <source>
        <dbReference type="EMBL" id="CAH0450328.1"/>
    </source>
</evidence>
<dbReference type="Pfam" id="PF06074">
    <property type="entry name" value="Portal_Mu"/>
    <property type="match status" value="1"/>
</dbReference>
<evidence type="ECO:0000313" key="2">
    <source>
        <dbReference type="EMBL" id="EDJ92063.1"/>
    </source>
</evidence>
<proteinExistence type="predicted"/>
<dbReference type="Proteomes" id="UP000003185">
    <property type="component" value="Unassembled WGS sequence"/>
</dbReference>
<evidence type="ECO:0000313" key="3">
    <source>
        <dbReference type="Proteomes" id="UP000003185"/>
    </source>
</evidence>